<evidence type="ECO:0000256" key="1">
    <source>
        <dbReference type="SAM" id="MobiDB-lite"/>
    </source>
</evidence>
<protein>
    <submittedName>
        <fullName evidence="2">Uncharacterized protein</fullName>
    </submittedName>
</protein>
<evidence type="ECO:0000313" key="3">
    <source>
        <dbReference type="Proteomes" id="UP000287124"/>
    </source>
</evidence>
<organism evidence="2 3">
    <name type="scientific">Fusarium euwallaceae</name>
    <dbReference type="NCBI Taxonomy" id="1147111"/>
    <lineage>
        <taxon>Eukaryota</taxon>
        <taxon>Fungi</taxon>
        <taxon>Dikarya</taxon>
        <taxon>Ascomycota</taxon>
        <taxon>Pezizomycotina</taxon>
        <taxon>Sordariomycetes</taxon>
        <taxon>Hypocreomycetidae</taxon>
        <taxon>Hypocreales</taxon>
        <taxon>Nectriaceae</taxon>
        <taxon>Fusarium</taxon>
        <taxon>Fusarium solani species complex</taxon>
    </lineage>
</organism>
<reference evidence="2 3" key="1">
    <citation type="submission" date="2017-06" db="EMBL/GenBank/DDBJ databases">
        <title>Comparative genomic analysis of Ambrosia Fusariam Clade fungi.</title>
        <authorList>
            <person name="Stajich J.E."/>
            <person name="Carrillo J."/>
            <person name="Kijimoto T."/>
            <person name="Eskalen A."/>
            <person name="O'Donnell K."/>
            <person name="Kasson M."/>
        </authorList>
    </citation>
    <scope>NUCLEOTIDE SEQUENCE [LARGE SCALE GENOMIC DNA]</scope>
    <source>
        <strain evidence="2 3">UCR1854</strain>
    </source>
</reference>
<dbReference type="Gene3D" id="1.10.240.10">
    <property type="entry name" value="Tyrosyl-Transfer RNA Synthetase"/>
    <property type="match status" value="1"/>
</dbReference>
<accession>A0A430L0P6</accession>
<evidence type="ECO:0000313" key="2">
    <source>
        <dbReference type="EMBL" id="RTE69279.1"/>
    </source>
</evidence>
<proteinExistence type="predicted"/>
<dbReference type="AlphaFoldDB" id="A0A430L0P6"/>
<gene>
    <name evidence="2" type="ORF">BHE90_016345</name>
</gene>
<dbReference type="Proteomes" id="UP000287124">
    <property type="component" value="Unassembled WGS sequence"/>
</dbReference>
<name>A0A430L0P6_9HYPO</name>
<dbReference type="EMBL" id="MIKF01000603">
    <property type="protein sequence ID" value="RTE69279.1"/>
    <property type="molecule type" value="Genomic_DNA"/>
</dbReference>
<feature type="region of interest" description="Disordered" evidence="1">
    <location>
        <begin position="38"/>
        <end position="92"/>
    </location>
</feature>
<sequence>MLKATVTQGLIDIMTPIQADFQASEEWQEVTLNAYPPPAKKEKKVKNRGTRFPGAKGGDAAKNAEQDGVTKKVEELSVADGAPAETAQPNGA</sequence>
<keyword evidence="3" id="KW-1185">Reference proteome</keyword>
<comment type="caution">
    <text evidence="2">The sequence shown here is derived from an EMBL/GenBank/DDBJ whole genome shotgun (WGS) entry which is preliminary data.</text>
</comment>
<feature type="compositionally biased region" description="Basic and acidic residues" evidence="1">
    <location>
        <begin position="62"/>
        <end position="75"/>
    </location>
</feature>